<feature type="region of interest" description="Disordered" evidence="7">
    <location>
        <begin position="129"/>
        <end position="164"/>
    </location>
</feature>
<evidence type="ECO:0000313" key="10">
    <source>
        <dbReference type="EMBL" id="RUS89674.1"/>
    </source>
</evidence>
<dbReference type="GO" id="GO:0046935">
    <property type="term" value="F:1-phosphatidylinositol-3-kinase regulator activity"/>
    <property type="evidence" value="ECO:0007669"/>
    <property type="project" value="TreeGrafter"/>
</dbReference>
<feature type="compositionally biased region" description="Polar residues" evidence="7">
    <location>
        <begin position="134"/>
        <end position="151"/>
    </location>
</feature>
<dbReference type="SUPFAM" id="SSF158235">
    <property type="entry name" value="SOCS box-like"/>
    <property type="match status" value="1"/>
</dbReference>
<dbReference type="FunFam" id="3.30.505.10:FF:000028">
    <property type="entry name" value="Suppressor of cytokine signaling 5"/>
    <property type="match status" value="1"/>
</dbReference>
<dbReference type="GO" id="GO:0009968">
    <property type="term" value="P:negative regulation of signal transduction"/>
    <property type="evidence" value="ECO:0007669"/>
    <property type="project" value="UniProtKB-KW"/>
</dbReference>
<evidence type="ECO:0000256" key="1">
    <source>
        <dbReference type="ARBA" id="ARBA00004906"/>
    </source>
</evidence>
<feature type="domain" description="SOCS box" evidence="9">
    <location>
        <begin position="455"/>
        <end position="504"/>
    </location>
</feature>
<feature type="domain" description="SH2" evidence="8">
    <location>
        <begin position="365"/>
        <end position="460"/>
    </location>
</feature>
<keyword evidence="3" id="KW-0734">Signal transduction inhibitor</keyword>
<feature type="region of interest" description="Disordered" evidence="7">
    <location>
        <begin position="184"/>
        <end position="241"/>
    </location>
</feature>
<dbReference type="SMART" id="SM00252">
    <property type="entry name" value="SH2"/>
    <property type="match status" value="1"/>
</dbReference>
<evidence type="ECO:0000256" key="6">
    <source>
        <dbReference type="PROSITE-ProRule" id="PRU00191"/>
    </source>
</evidence>
<comment type="caution">
    <text evidence="10">The sequence shown here is derived from an EMBL/GenBank/DDBJ whole genome shotgun (WGS) entry which is preliminary data.</text>
</comment>
<evidence type="ECO:0000256" key="4">
    <source>
        <dbReference type="ARBA" id="ARBA00022786"/>
    </source>
</evidence>
<dbReference type="AlphaFoldDB" id="A0A433U7A7"/>
<dbReference type="InterPro" id="IPR000980">
    <property type="entry name" value="SH2"/>
</dbReference>
<dbReference type="SUPFAM" id="SSF55550">
    <property type="entry name" value="SH2 domain"/>
    <property type="match status" value="1"/>
</dbReference>
<dbReference type="InterPro" id="IPR001496">
    <property type="entry name" value="SOCS_box"/>
</dbReference>
<feature type="compositionally biased region" description="Polar residues" evidence="7">
    <location>
        <begin position="228"/>
        <end position="241"/>
    </location>
</feature>
<dbReference type="EMBL" id="RQTK01000050">
    <property type="protein sequence ID" value="RUS89674.1"/>
    <property type="molecule type" value="Genomic_DNA"/>
</dbReference>
<evidence type="ECO:0000259" key="8">
    <source>
        <dbReference type="PROSITE" id="PS50001"/>
    </source>
</evidence>
<feature type="compositionally biased region" description="Basic residues" evidence="7">
    <location>
        <begin position="153"/>
        <end position="164"/>
    </location>
</feature>
<dbReference type="InterPro" id="IPR036860">
    <property type="entry name" value="SH2_dom_sf"/>
</dbReference>
<dbReference type="Gene3D" id="3.30.505.10">
    <property type="entry name" value="SH2 domain"/>
    <property type="match status" value="1"/>
</dbReference>
<keyword evidence="11" id="KW-1185">Reference proteome</keyword>
<name>A0A433U7A7_ELYCH</name>
<dbReference type="GO" id="GO:0046854">
    <property type="term" value="P:phosphatidylinositol phosphate biosynthetic process"/>
    <property type="evidence" value="ECO:0007669"/>
    <property type="project" value="TreeGrafter"/>
</dbReference>
<dbReference type="PANTHER" id="PTHR10155:SF0">
    <property type="entry name" value="SUPPRESSOR OF CYTOKINE SIGNALING AT 36E, ISOFORM D"/>
    <property type="match status" value="1"/>
</dbReference>
<dbReference type="Pfam" id="PF00017">
    <property type="entry name" value="SH2"/>
    <property type="match status" value="1"/>
</dbReference>
<evidence type="ECO:0008006" key="12">
    <source>
        <dbReference type="Google" id="ProtNLM"/>
    </source>
</evidence>
<proteinExistence type="predicted"/>
<dbReference type="InterPro" id="IPR036036">
    <property type="entry name" value="SOCS_box-like_dom_sf"/>
</dbReference>
<evidence type="ECO:0000313" key="11">
    <source>
        <dbReference type="Proteomes" id="UP000271974"/>
    </source>
</evidence>
<protein>
    <recommendedName>
        <fullName evidence="12">Suppressor of cytokine signaling 5</fullName>
    </recommendedName>
</protein>
<dbReference type="PROSITE" id="PS50225">
    <property type="entry name" value="SOCS"/>
    <property type="match status" value="1"/>
</dbReference>
<dbReference type="GO" id="GO:0035556">
    <property type="term" value="P:intracellular signal transduction"/>
    <property type="evidence" value="ECO:0007669"/>
    <property type="project" value="InterPro"/>
</dbReference>
<evidence type="ECO:0000256" key="5">
    <source>
        <dbReference type="ARBA" id="ARBA00022999"/>
    </source>
</evidence>
<keyword evidence="5 6" id="KW-0727">SH2 domain</keyword>
<feature type="region of interest" description="Disordered" evidence="7">
    <location>
        <begin position="1"/>
        <end position="38"/>
    </location>
</feature>
<feature type="compositionally biased region" description="Polar residues" evidence="7">
    <location>
        <begin position="193"/>
        <end position="219"/>
    </location>
</feature>
<accession>A0A433U7A7</accession>
<evidence type="ECO:0000259" key="9">
    <source>
        <dbReference type="PROSITE" id="PS50225"/>
    </source>
</evidence>
<keyword evidence="2" id="KW-0341">Growth regulation</keyword>
<gene>
    <name evidence="10" type="ORF">EGW08_002595</name>
</gene>
<organism evidence="10 11">
    <name type="scientific">Elysia chlorotica</name>
    <name type="common">Eastern emerald elysia</name>
    <name type="synonym">Sea slug</name>
    <dbReference type="NCBI Taxonomy" id="188477"/>
    <lineage>
        <taxon>Eukaryota</taxon>
        <taxon>Metazoa</taxon>
        <taxon>Spiralia</taxon>
        <taxon>Lophotrochozoa</taxon>
        <taxon>Mollusca</taxon>
        <taxon>Gastropoda</taxon>
        <taxon>Heterobranchia</taxon>
        <taxon>Euthyneura</taxon>
        <taxon>Panpulmonata</taxon>
        <taxon>Sacoglossa</taxon>
        <taxon>Placobranchoidea</taxon>
        <taxon>Plakobranchidae</taxon>
        <taxon>Elysia</taxon>
    </lineage>
</organism>
<evidence type="ECO:0000256" key="2">
    <source>
        <dbReference type="ARBA" id="ARBA00022604"/>
    </source>
</evidence>
<reference evidence="10 11" key="1">
    <citation type="submission" date="2019-01" db="EMBL/GenBank/DDBJ databases">
        <title>A draft genome assembly of the solar-powered sea slug Elysia chlorotica.</title>
        <authorList>
            <person name="Cai H."/>
            <person name="Li Q."/>
            <person name="Fang X."/>
            <person name="Li J."/>
            <person name="Curtis N.E."/>
            <person name="Altenburger A."/>
            <person name="Shibata T."/>
            <person name="Feng M."/>
            <person name="Maeda T."/>
            <person name="Schwartz J.A."/>
            <person name="Shigenobu S."/>
            <person name="Lundholm N."/>
            <person name="Nishiyama T."/>
            <person name="Yang H."/>
            <person name="Hasebe M."/>
            <person name="Li S."/>
            <person name="Pierce S.K."/>
            <person name="Wang J."/>
        </authorList>
    </citation>
    <scope>NUCLEOTIDE SEQUENCE [LARGE SCALE GENOMIC DNA]</scope>
    <source>
        <strain evidence="10">EC2010</strain>
        <tissue evidence="10">Whole organism of an adult</tissue>
    </source>
</reference>
<evidence type="ECO:0000256" key="7">
    <source>
        <dbReference type="SAM" id="MobiDB-lite"/>
    </source>
</evidence>
<sequence length="522" mass="59264">MSAEAKDDVSEEDEDSSNLPSQNDGEYSGEKSRPSSNIYTPLLTGARLLATPANASRLQLDSNIPTDIISKSAAVQHQTRGHRSSVRPFFCCGSEVSLVSLVDNLHLKDEQASDVSKFNKIECTERSSEEEDSTLSCNQSGNISVPSSGQSLLRKKKKDKHAVKKKSWSLRLRGRWNTQWRVAHPQRHRVDLSQHSSMGFSQGTSTGRRNSIGSPSASRRVSRPHNALKSSQHMSLSQVNSLDSLGQIDEAVRTRERSGESGQDFEIDQSLPSHALRPNLDFSNSMLDMLHQRRFAEPMNSESSRSSPGISSEEDYSHIMNNFMLQLQESRNGFTEGRNSLRVYTQVDYMHCLVPCLLKITNCPFYWGTMDRHEAQRHLDNKPEGTFLLRDSAQEDFLFSVSFRRYNRSLHARVEQLNHQFSFDAHDPCVFSAPSVCELMEHYKDPSSCMFFEPMLTRPLSRNFTFTLQHICRAVICDSLVYDQIQDLPIPNCLKLFLQAYHYKEKVRVRHFDGSGNQVMIG</sequence>
<dbReference type="PANTHER" id="PTHR10155">
    <property type="entry name" value="PHOSPHATIDYLINOSITOL 3-KINASE REGULATORY SUBUNIT"/>
    <property type="match status" value="1"/>
</dbReference>
<dbReference type="Pfam" id="PF07525">
    <property type="entry name" value="SOCS_box"/>
    <property type="match status" value="1"/>
</dbReference>
<dbReference type="SMART" id="SM00969">
    <property type="entry name" value="SOCS_box"/>
    <property type="match status" value="1"/>
</dbReference>
<keyword evidence="4" id="KW-0833">Ubl conjugation pathway</keyword>
<dbReference type="PROSITE" id="PS50001">
    <property type="entry name" value="SH2"/>
    <property type="match status" value="1"/>
</dbReference>
<dbReference type="SMART" id="SM00253">
    <property type="entry name" value="SOCS"/>
    <property type="match status" value="1"/>
</dbReference>
<dbReference type="GO" id="GO:0005942">
    <property type="term" value="C:phosphatidylinositol 3-kinase complex"/>
    <property type="evidence" value="ECO:0007669"/>
    <property type="project" value="TreeGrafter"/>
</dbReference>
<dbReference type="Proteomes" id="UP000271974">
    <property type="component" value="Unassembled WGS sequence"/>
</dbReference>
<comment type="pathway">
    <text evidence="1">Protein modification; protein ubiquitination.</text>
</comment>
<dbReference type="OrthoDB" id="5979828at2759"/>
<evidence type="ECO:0000256" key="3">
    <source>
        <dbReference type="ARBA" id="ARBA00022700"/>
    </source>
</evidence>
<dbReference type="STRING" id="188477.A0A433U7A7"/>